<comment type="caution">
    <text evidence="1">The sequence shown here is derived from an EMBL/GenBank/DDBJ whole genome shotgun (WGS) entry which is preliminary data.</text>
</comment>
<organism evidence="1 2">
    <name type="scientific">Eumeta variegata</name>
    <name type="common">Bagworm moth</name>
    <name type="synonym">Eumeta japonica</name>
    <dbReference type="NCBI Taxonomy" id="151549"/>
    <lineage>
        <taxon>Eukaryota</taxon>
        <taxon>Metazoa</taxon>
        <taxon>Ecdysozoa</taxon>
        <taxon>Arthropoda</taxon>
        <taxon>Hexapoda</taxon>
        <taxon>Insecta</taxon>
        <taxon>Pterygota</taxon>
        <taxon>Neoptera</taxon>
        <taxon>Endopterygota</taxon>
        <taxon>Lepidoptera</taxon>
        <taxon>Glossata</taxon>
        <taxon>Ditrysia</taxon>
        <taxon>Tineoidea</taxon>
        <taxon>Psychidae</taxon>
        <taxon>Oiketicinae</taxon>
        <taxon>Eumeta</taxon>
    </lineage>
</organism>
<reference evidence="1 2" key="1">
    <citation type="journal article" date="2019" name="Commun. Biol.">
        <title>The bagworm genome reveals a unique fibroin gene that provides high tensile strength.</title>
        <authorList>
            <person name="Kono N."/>
            <person name="Nakamura H."/>
            <person name="Ohtoshi R."/>
            <person name="Tomita M."/>
            <person name="Numata K."/>
            <person name="Arakawa K."/>
        </authorList>
    </citation>
    <scope>NUCLEOTIDE SEQUENCE [LARGE SCALE GENOMIC DNA]</scope>
</reference>
<proteinExistence type="predicted"/>
<evidence type="ECO:0000313" key="2">
    <source>
        <dbReference type="Proteomes" id="UP000299102"/>
    </source>
</evidence>
<sequence length="103" mass="11769">MRHIIPAKDTYPITISMSANHIRGYDDVYAPSTSSMDFQSDLIRAPECTCLIQQYRRQQGYTGQVRKLLRQISAILTKNSMVAQPLLAEAELLIDFRYSLSSR</sequence>
<name>A0A4C1TGU5_EUMVA</name>
<gene>
    <name evidence="1" type="ORF">EVAR_10308_1</name>
</gene>
<dbReference type="EMBL" id="BGZK01000052">
    <property type="protein sequence ID" value="GBP12658.1"/>
    <property type="molecule type" value="Genomic_DNA"/>
</dbReference>
<protein>
    <submittedName>
        <fullName evidence="1">Uncharacterized protein</fullName>
    </submittedName>
</protein>
<dbReference type="AlphaFoldDB" id="A0A4C1TGU5"/>
<evidence type="ECO:0000313" key="1">
    <source>
        <dbReference type="EMBL" id="GBP12658.1"/>
    </source>
</evidence>
<dbReference type="Proteomes" id="UP000299102">
    <property type="component" value="Unassembled WGS sequence"/>
</dbReference>
<accession>A0A4C1TGU5</accession>
<keyword evidence="2" id="KW-1185">Reference proteome</keyword>